<sequence length="698" mass="79019">MRKLPAQKSQTISIKLAAHKVPVFMEDMNINESYVVYGSDVDNDRQWYNLYPSYLLQLFNRSSKHNAIITGKANFIHGGGWLETPENIAVTKWLNNINPAYDGNELAKRVITDLELFGGFYLKIHTRADGNGISEIYHADFYKYRTNIHASKFFYTSNWGGKGYANPKLNKDFKEYPAFKIGSKEPIQIFYYRQYRPGLNCYPLPEYIGAAAAIETDIEIWNYHLNNTKNGFWGGKLISYPNAPQEDDQEDVERKLQRKFTGTDNANKFILSFGAGDQEVKISDLTNTNSDKIFESLIPNITQEIVTGHKLTSGMLFGIKEAGALGGKNEILEAWNIFQTNYVSYKQKEIERVFNYFAEAMGLPPLCSIVPLKPAVSWTEDTLVKVMTPDEIRIAAGLEPLNTTALPEANPTGAPDSAPLQDEAPIQQATNDNIKNLSAKQHQQLMRIIRQYNKQQLTQEAATALLKAGLGLNDAEILSLLGIVEEDATELSKFKDEVEDKLIHEFKKVGIKTKDTFDISRKIGEGDAMLFGKDLLSKKEMKILSILKEDELTNTTTLSELLKMELVEVDDAIETLKTEGYLKDKELKSKIGEPTRYTITRKGNDIIAGAPKSVTIKSVYEYKERPNLPALITEHRPFCKKILALNKVYTRADIQKISERVGYDVFAYTGGFYTNPDTLETTPYCRHEWTSRIIYINA</sequence>
<evidence type="ECO:0000313" key="2">
    <source>
        <dbReference type="EMBL" id="CAB5229250.1"/>
    </source>
</evidence>
<organism evidence="2">
    <name type="scientific">uncultured Caudovirales phage</name>
    <dbReference type="NCBI Taxonomy" id="2100421"/>
    <lineage>
        <taxon>Viruses</taxon>
        <taxon>Duplodnaviria</taxon>
        <taxon>Heunggongvirae</taxon>
        <taxon>Uroviricota</taxon>
        <taxon>Caudoviricetes</taxon>
        <taxon>Peduoviridae</taxon>
        <taxon>Maltschvirus</taxon>
        <taxon>Maltschvirus maltsch</taxon>
    </lineage>
</organism>
<reference evidence="2" key="1">
    <citation type="submission" date="2020-05" db="EMBL/GenBank/DDBJ databases">
        <authorList>
            <person name="Chiriac C."/>
            <person name="Salcher M."/>
            <person name="Ghai R."/>
            <person name="Kavagutti S V."/>
        </authorList>
    </citation>
    <scope>NUCLEOTIDE SEQUENCE</scope>
</reference>
<proteinExistence type="predicted"/>
<accession>A0A6J7XGL7</accession>
<protein>
    <recommendedName>
        <fullName evidence="3">Bacteriophage/Gene transfer agent portal protein</fullName>
    </recommendedName>
</protein>
<dbReference type="EMBL" id="LR796962">
    <property type="protein sequence ID" value="CAB4178108.1"/>
    <property type="molecule type" value="Genomic_DNA"/>
</dbReference>
<dbReference type="EMBL" id="LR798401">
    <property type="protein sequence ID" value="CAB5229250.1"/>
    <property type="molecule type" value="Genomic_DNA"/>
</dbReference>
<evidence type="ECO:0000313" key="1">
    <source>
        <dbReference type="EMBL" id="CAB4178108.1"/>
    </source>
</evidence>
<evidence type="ECO:0008006" key="3">
    <source>
        <dbReference type="Google" id="ProtNLM"/>
    </source>
</evidence>
<name>A0A6J7XGL7_9CAUD</name>
<gene>
    <name evidence="1" type="ORF">UFOVP1015_38</name>
    <name evidence="2" type="ORF">UFOVP1551_19</name>
</gene>